<feature type="DNA-binding region" description="H-T-H motif" evidence="4">
    <location>
        <begin position="36"/>
        <end position="55"/>
    </location>
</feature>
<organism evidence="6 7">
    <name type="scientific">Streptomyces albospinus</name>
    <dbReference type="NCBI Taxonomy" id="285515"/>
    <lineage>
        <taxon>Bacteria</taxon>
        <taxon>Bacillati</taxon>
        <taxon>Actinomycetota</taxon>
        <taxon>Actinomycetes</taxon>
        <taxon>Kitasatosporales</taxon>
        <taxon>Streptomycetaceae</taxon>
        <taxon>Streptomyces</taxon>
    </lineage>
</organism>
<keyword evidence="3" id="KW-0804">Transcription</keyword>
<reference evidence="7" key="1">
    <citation type="journal article" date="2019" name="Int. J. Syst. Evol. Microbiol.">
        <title>The Global Catalogue of Microorganisms (GCM) 10K type strain sequencing project: providing services to taxonomists for standard genome sequencing and annotation.</title>
        <authorList>
            <consortium name="The Broad Institute Genomics Platform"/>
            <consortium name="The Broad Institute Genome Sequencing Center for Infectious Disease"/>
            <person name="Wu L."/>
            <person name="Ma J."/>
        </authorList>
    </citation>
    <scope>NUCLEOTIDE SEQUENCE [LARGE SCALE GENOMIC DNA]</scope>
    <source>
        <strain evidence="7">JCM 3399</strain>
    </source>
</reference>
<accession>A0ABQ2VLC8</accession>
<protein>
    <submittedName>
        <fullName evidence="6">TetR family transcriptional regulator</fullName>
    </submittedName>
</protein>
<dbReference type="RefSeq" id="WP_189307706.1">
    <property type="nucleotide sequence ID" value="NZ_BMRP01000051.1"/>
</dbReference>
<evidence type="ECO:0000256" key="4">
    <source>
        <dbReference type="PROSITE-ProRule" id="PRU00335"/>
    </source>
</evidence>
<dbReference type="SUPFAM" id="SSF46689">
    <property type="entry name" value="Homeodomain-like"/>
    <property type="match status" value="1"/>
</dbReference>
<dbReference type="InterPro" id="IPR050109">
    <property type="entry name" value="HTH-type_TetR-like_transc_reg"/>
</dbReference>
<comment type="caution">
    <text evidence="6">The sequence shown here is derived from an EMBL/GenBank/DDBJ whole genome shotgun (WGS) entry which is preliminary data.</text>
</comment>
<gene>
    <name evidence="6" type="ORF">GCM10010211_74250</name>
</gene>
<dbReference type="Gene3D" id="1.10.357.10">
    <property type="entry name" value="Tetracycline Repressor, domain 2"/>
    <property type="match status" value="1"/>
</dbReference>
<keyword evidence="7" id="KW-1185">Reference proteome</keyword>
<dbReference type="PANTHER" id="PTHR30055">
    <property type="entry name" value="HTH-TYPE TRANSCRIPTIONAL REGULATOR RUTR"/>
    <property type="match status" value="1"/>
</dbReference>
<evidence type="ECO:0000313" key="7">
    <source>
        <dbReference type="Proteomes" id="UP000654471"/>
    </source>
</evidence>
<dbReference type="SUPFAM" id="SSF48498">
    <property type="entry name" value="Tetracyclin repressor-like, C-terminal domain"/>
    <property type="match status" value="1"/>
</dbReference>
<dbReference type="PROSITE" id="PS50977">
    <property type="entry name" value="HTH_TETR_2"/>
    <property type="match status" value="1"/>
</dbReference>
<dbReference type="Pfam" id="PF16859">
    <property type="entry name" value="TetR_C_11"/>
    <property type="match status" value="1"/>
</dbReference>
<sequence>MNASTPRPGGRAARVRSAVHEAVIELLSEPGGKEVTVPAIAQRAGVNPTSIYRRWGTREALLADVAVTRLEEDSPLPDTGTLGGDLTQWATAAASSLLRPEGQLILRALAMSLPGSPEAQEERSRHFARRAGDISRILDRAAARGEDPPDIDRVLDHVLGPLYLRALFGAMPDIPAYPQELVEEVLHGGTAQARPHTSEQP</sequence>
<dbReference type="Pfam" id="PF00440">
    <property type="entry name" value="TetR_N"/>
    <property type="match status" value="1"/>
</dbReference>
<evidence type="ECO:0000256" key="3">
    <source>
        <dbReference type="ARBA" id="ARBA00023163"/>
    </source>
</evidence>
<dbReference type="InterPro" id="IPR001647">
    <property type="entry name" value="HTH_TetR"/>
</dbReference>
<evidence type="ECO:0000259" key="5">
    <source>
        <dbReference type="PROSITE" id="PS50977"/>
    </source>
</evidence>
<dbReference type="InterPro" id="IPR036271">
    <property type="entry name" value="Tet_transcr_reg_TetR-rel_C_sf"/>
</dbReference>
<feature type="domain" description="HTH tetR-type" evidence="5">
    <location>
        <begin position="13"/>
        <end position="73"/>
    </location>
</feature>
<dbReference type="InterPro" id="IPR009057">
    <property type="entry name" value="Homeodomain-like_sf"/>
</dbReference>
<dbReference type="Gene3D" id="1.10.10.60">
    <property type="entry name" value="Homeodomain-like"/>
    <property type="match status" value="1"/>
</dbReference>
<keyword evidence="1" id="KW-0805">Transcription regulation</keyword>
<dbReference type="InterPro" id="IPR011075">
    <property type="entry name" value="TetR_C"/>
</dbReference>
<evidence type="ECO:0000256" key="1">
    <source>
        <dbReference type="ARBA" id="ARBA00023015"/>
    </source>
</evidence>
<proteinExistence type="predicted"/>
<evidence type="ECO:0000313" key="6">
    <source>
        <dbReference type="EMBL" id="GGU96189.1"/>
    </source>
</evidence>
<dbReference type="Proteomes" id="UP000654471">
    <property type="component" value="Unassembled WGS sequence"/>
</dbReference>
<evidence type="ECO:0000256" key="2">
    <source>
        <dbReference type="ARBA" id="ARBA00023125"/>
    </source>
</evidence>
<dbReference type="EMBL" id="BMRP01000051">
    <property type="protein sequence ID" value="GGU96189.1"/>
    <property type="molecule type" value="Genomic_DNA"/>
</dbReference>
<keyword evidence="2 4" id="KW-0238">DNA-binding</keyword>
<name>A0ABQ2VLC8_9ACTN</name>
<dbReference type="PANTHER" id="PTHR30055:SF148">
    <property type="entry name" value="TETR-FAMILY TRANSCRIPTIONAL REGULATOR"/>
    <property type="match status" value="1"/>
</dbReference>